<evidence type="ECO:0000313" key="7">
    <source>
        <dbReference type="Proteomes" id="UP000679220"/>
    </source>
</evidence>
<keyword evidence="2" id="KW-0479">Metal-binding</keyword>
<proteinExistence type="inferred from homology"/>
<dbReference type="GO" id="GO:0016787">
    <property type="term" value="F:hydrolase activity"/>
    <property type="evidence" value="ECO:0007669"/>
    <property type="project" value="UniProtKB-KW"/>
</dbReference>
<keyword evidence="7" id="KW-1185">Reference proteome</keyword>
<dbReference type="Proteomes" id="UP000679220">
    <property type="component" value="Unassembled WGS sequence"/>
</dbReference>
<dbReference type="Gene3D" id="3.30.1120.10">
    <property type="match status" value="1"/>
</dbReference>
<comment type="similarity">
    <text evidence="1">Belongs to the sulfatase family.</text>
</comment>
<reference evidence="6" key="1">
    <citation type="journal article" date="2018" name="Int. J. Syst. Evol. Microbiol.">
        <title>Carboxylicivirga sediminis sp. nov., isolated from coastal sediment.</title>
        <authorList>
            <person name="Wang F.Q."/>
            <person name="Ren L.H."/>
            <person name="Zou R.J."/>
            <person name="Sun Y.Z."/>
            <person name="Liu X.J."/>
            <person name="Jiang F."/>
            <person name="Liu L.J."/>
        </authorList>
    </citation>
    <scope>NUCLEOTIDE SEQUENCE</scope>
    <source>
        <strain evidence="6">JR1</strain>
    </source>
</reference>
<evidence type="ECO:0000256" key="3">
    <source>
        <dbReference type="ARBA" id="ARBA00022801"/>
    </source>
</evidence>
<evidence type="ECO:0000256" key="1">
    <source>
        <dbReference type="ARBA" id="ARBA00008779"/>
    </source>
</evidence>
<accession>A0A941J027</accession>
<dbReference type="PROSITE" id="PS51257">
    <property type="entry name" value="PROKAR_LIPOPROTEIN"/>
    <property type="match status" value="1"/>
</dbReference>
<dbReference type="CDD" id="cd16025">
    <property type="entry name" value="PAS_like"/>
    <property type="match status" value="1"/>
</dbReference>
<name>A0A941J027_9BACT</name>
<evidence type="ECO:0000259" key="5">
    <source>
        <dbReference type="Pfam" id="PF00884"/>
    </source>
</evidence>
<protein>
    <submittedName>
        <fullName evidence="6">Arylsulfatase</fullName>
    </submittedName>
</protein>
<dbReference type="AlphaFoldDB" id="A0A941J027"/>
<dbReference type="Gene3D" id="3.40.720.10">
    <property type="entry name" value="Alkaline Phosphatase, subunit A"/>
    <property type="match status" value="1"/>
</dbReference>
<dbReference type="InterPro" id="IPR050738">
    <property type="entry name" value="Sulfatase"/>
</dbReference>
<dbReference type="PROSITE" id="PS00523">
    <property type="entry name" value="SULFATASE_1"/>
    <property type="match status" value="1"/>
</dbReference>
<dbReference type="SUPFAM" id="SSF53649">
    <property type="entry name" value="Alkaline phosphatase-like"/>
    <property type="match status" value="1"/>
</dbReference>
<dbReference type="PANTHER" id="PTHR42693:SF43">
    <property type="entry name" value="BLL2667 PROTEIN"/>
    <property type="match status" value="1"/>
</dbReference>
<dbReference type="EMBL" id="JAGTAR010000064">
    <property type="protein sequence ID" value="MBR8538335.1"/>
    <property type="molecule type" value="Genomic_DNA"/>
</dbReference>
<gene>
    <name evidence="6" type="ORF">KDU71_22380</name>
</gene>
<feature type="domain" description="Sulfatase N-terminal" evidence="5">
    <location>
        <begin position="65"/>
        <end position="471"/>
    </location>
</feature>
<dbReference type="InterPro" id="IPR017850">
    <property type="entry name" value="Alkaline_phosphatase_core_sf"/>
</dbReference>
<sequence>MRNTIGLCTLCICFLISCTQPPSDIQNTDDSFEKYGQEFKGKIAQSYEDSQEWWPEKKRPPKNSPNVIIFLLDDVGFAQVGSFGGLIETPNIDYLADNGLRFNNFHTTALCSPSRASLMAGRNPHKIGLGSHALTAMGFPGYNAIVPPSAKSVANYLQEEGYVNYALGKWDHTPLYEVSQIGPHHRWPSDEGFAHAYTFMAADVHQFIPVMWDDHHPEPYRKSDHLDKDLADRAIQWITGHKSLDDELPFMMLWASGSMHSPHHAPDDYIAKYKGKFDMGWDKAREMILDNQKQLGIVPENTNLSSRIKEIPAWETLSADEKKMYAKQMEVFAAQMEHVDHQIGRVLKTLKRIGELDNTLIFVTADNGASGEGGLTGTFNETYVLNGMQTPFEANLRHYDNWGQWDSYPHYHAGWAMAGNTPFPYFKQSEHRGGQHDALVVHWPAGFKAQGEIRSQYHHITDIAPTIMDACNFELPKEYHGIEQQAFTGIPMNYCFDNPTAPNAKKQQYYEMFGNRAIWKDGWKAVTLHANRMPWDVNVVQPFEDDVWELYHVAEDFSESNNLADEYPEKLEELKKVFEQEAWDNNVYPMYDDMLARLNKVNYVLFGDKKEFTYYAPGAVRIAEKASAPVKGRSHTIETTLDLKGGEEGVIVACGGMTGGYTMYIKGGKVHYNYNFLDGEHHHLVSKPLPKGEVDIKFTFELDREKLKPGTIMPWPGTGALYINGEKQDEVYFPTTHISTYSLAETFDVGIDTGTQVDPDYQGNPFPYSGVIDRVTITLTD</sequence>
<dbReference type="GO" id="GO:0046872">
    <property type="term" value="F:metal ion binding"/>
    <property type="evidence" value="ECO:0007669"/>
    <property type="project" value="UniProtKB-KW"/>
</dbReference>
<comment type="caution">
    <text evidence="6">The sequence shown here is derived from an EMBL/GenBank/DDBJ whole genome shotgun (WGS) entry which is preliminary data.</text>
</comment>
<dbReference type="InterPro" id="IPR000917">
    <property type="entry name" value="Sulfatase_N"/>
</dbReference>
<dbReference type="InterPro" id="IPR024607">
    <property type="entry name" value="Sulfatase_CS"/>
</dbReference>
<organism evidence="6 7">
    <name type="scientific">Carboxylicivirga sediminis</name>
    <dbReference type="NCBI Taxonomy" id="2006564"/>
    <lineage>
        <taxon>Bacteria</taxon>
        <taxon>Pseudomonadati</taxon>
        <taxon>Bacteroidota</taxon>
        <taxon>Bacteroidia</taxon>
        <taxon>Marinilabiliales</taxon>
        <taxon>Marinilabiliaceae</taxon>
        <taxon>Carboxylicivirga</taxon>
    </lineage>
</organism>
<dbReference type="Pfam" id="PF00884">
    <property type="entry name" value="Sulfatase"/>
    <property type="match status" value="1"/>
</dbReference>
<dbReference type="RefSeq" id="WP_212193357.1">
    <property type="nucleotide sequence ID" value="NZ_JAGTAR010000064.1"/>
</dbReference>
<reference evidence="6" key="2">
    <citation type="submission" date="2021-04" db="EMBL/GenBank/DDBJ databases">
        <authorList>
            <person name="Zhang T."/>
            <person name="Zhang Y."/>
            <person name="Lu D."/>
            <person name="Zuo D."/>
            <person name="Du Z."/>
        </authorList>
    </citation>
    <scope>NUCLEOTIDE SEQUENCE</scope>
    <source>
        <strain evidence="6">JR1</strain>
    </source>
</reference>
<keyword evidence="4" id="KW-0106">Calcium</keyword>
<evidence type="ECO:0000256" key="4">
    <source>
        <dbReference type="ARBA" id="ARBA00022837"/>
    </source>
</evidence>
<keyword evidence="3" id="KW-0378">Hydrolase</keyword>
<dbReference type="PANTHER" id="PTHR42693">
    <property type="entry name" value="ARYLSULFATASE FAMILY MEMBER"/>
    <property type="match status" value="1"/>
</dbReference>
<evidence type="ECO:0000313" key="6">
    <source>
        <dbReference type="EMBL" id="MBR8538335.1"/>
    </source>
</evidence>
<evidence type="ECO:0000256" key="2">
    <source>
        <dbReference type="ARBA" id="ARBA00022723"/>
    </source>
</evidence>